<evidence type="ECO:0000256" key="6">
    <source>
        <dbReference type="ARBA" id="ARBA00022840"/>
    </source>
</evidence>
<evidence type="ECO:0000256" key="2">
    <source>
        <dbReference type="ARBA" id="ARBA00007145"/>
    </source>
</evidence>
<dbReference type="EMBL" id="LAZR01000033">
    <property type="protein sequence ID" value="KKO01951.1"/>
    <property type="molecule type" value="Genomic_DNA"/>
</dbReference>
<dbReference type="GO" id="GO:0005737">
    <property type="term" value="C:cytoplasm"/>
    <property type="evidence" value="ECO:0007669"/>
    <property type="project" value="InterPro"/>
</dbReference>
<dbReference type="CDD" id="cd07570">
    <property type="entry name" value="GAT_Gln-NAD-synth"/>
    <property type="match status" value="1"/>
</dbReference>
<comment type="caution">
    <text evidence="9">The sequence shown here is derived from an EMBL/GenBank/DDBJ whole genome shotgun (WGS) entry which is preliminary data.</text>
</comment>
<comment type="pathway">
    <text evidence="1">Cofactor biosynthesis; NAD(+) biosynthesis; NAD(+) from deamido-NAD(+) (L-Gln route): step 1/1.</text>
</comment>
<name>A0A0F9V9V5_9ZZZZ</name>
<dbReference type="AlphaFoldDB" id="A0A0F9V9V5"/>
<dbReference type="InterPro" id="IPR003694">
    <property type="entry name" value="NAD_synthase"/>
</dbReference>
<dbReference type="GO" id="GO:0005524">
    <property type="term" value="F:ATP binding"/>
    <property type="evidence" value="ECO:0007669"/>
    <property type="project" value="UniProtKB-KW"/>
</dbReference>
<dbReference type="InterPro" id="IPR014729">
    <property type="entry name" value="Rossmann-like_a/b/a_fold"/>
</dbReference>
<dbReference type="Gene3D" id="3.60.110.10">
    <property type="entry name" value="Carbon-nitrogen hydrolase"/>
    <property type="match status" value="1"/>
</dbReference>
<dbReference type="Pfam" id="PF00795">
    <property type="entry name" value="CN_hydrolase"/>
    <property type="match status" value="1"/>
</dbReference>
<dbReference type="GO" id="GO:0004359">
    <property type="term" value="F:glutaminase activity"/>
    <property type="evidence" value="ECO:0007669"/>
    <property type="project" value="InterPro"/>
</dbReference>
<keyword evidence="4" id="KW-0436">Ligase</keyword>
<feature type="domain" description="CN hydrolase" evidence="8">
    <location>
        <begin position="6"/>
        <end position="260"/>
    </location>
</feature>
<dbReference type="InterPro" id="IPR003010">
    <property type="entry name" value="C-N_Hydrolase"/>
</dbReference>
<dbReference type="PANTHER" id="PTHR23090">
    <property type="entry name" value="NH 3 /GLUTAMINE-DEPENDENT NAD + SYNTHETASE"/>
    <property type="match status" value="1"/>
</dbReference>
<dbReference type="PANTHER" id="PTHR23090:SF9">
    <property type="entry name" value="GLUTAMINE-DEPENDENT NAD(+) SYNTHETASE"/>
    <property type="match status" value="1"/>
</dbReference>
<dbReference type="PIRSF" id="PIRSF006630">
    <property type="entry name" value="NADS_GAT"/>
    <property type="match status" value="1"/>
</dbReference>
<keyword evidence="6" id="KW-0067">ATP-binding</keyword>
<evidence type="ECO:0000259" key="8">
    <source>
        <dbReference type="PROSITE" id="PS50263"/>
    </source>
</evidence>
<dbReference type="PROSITE" id="PS50263">
    <property type="entry name" value="CN_HYDROLASE"/>
    <property type="match status" value="1"/>
</dbReference>
<dbReference type="NCBIfam" id="NF010588">
    <property type="entry name" value="PRK13981.1"/>
    <property type="match status" value="1"/>
</dbReference>
<dbReference type="GO" id="GO:0009435">
    <property type="term" value="P:NAD+ biosynthetic process"/>
    <property type="evidence" value="ECO:0007669"/>
    <property type="project" value="UniProtKB-UniPathway"/>
</dbReference>
<keyword evidence="7" id="KW-0520">NAD</keyword>
<organism evidence="9">
    <name type="scientific">marine sediment metagenome</name>
    <dbReference type="NCBI Taxonomy" id="412755"/>
    <lineage>
        <taxon>unclassified sequences</taxon>
        <taxon>metagenomes</taxon>
        <taxon>ecological metagenomes</taxon>
    </lineage>
</organism>
<evidence type="ECO:0000256" key="5">
    <source>
        <dbReference type="ARBA" id="ARBA00022741"/>
    </source>
</evidence>
<dbReference type="Gene3D" id="3.40.50.620">
    <property type="entry name" value="HUPs"/>
    <property type="match status" value="1"/>
</dbReference>
<accession>A0A0F9V9V5</accession>
<dbReference type="UniPathway" id="UPA00253">
    <property type="reaction ID" value="UER00334"/>
</dbReference>
<dbReference type="InterPro" id="IPR022310">
    <property type="entry name" value="NAD/GMP_synthase"/>
</dbReference>
<dbReference type="SUPFAM" id="SSF56317">
    <property type="entry name" value="Carbon-nitrogen hydrolase"/>
    <property type="match status" value="1"/>
</dbReference>
<evidence type="ECO:0000256" key="1">
    <source>
        <dbReference type="ARBA" id="ARBA00005188"/>
    </source>
</evidence>
<evidence type="ECO:0000256" key="3">
    <source>
        <dbReference type="ARBA" id="ARBA00012743"/>
    </source>
</evidence>
<sequence length="580" mass="62857">MCQEHLNLTIIQDNATVGDIDGNTRLVLDHLEREKDADLVIFPECFLTGYPLGDLVTRPGFIASVERGIDKIRKAVAETGGAAVLVGAPMAGAGLPYNAAFLIEPSGSMRVVRKRELPNNDVFDERRTFSMSDERPTPLSFRGFNLGIQICEDMWHAEVSRGLADELADVLIVLNGSPYQHGKQDLRTKVARARVKATGLPLIYANLVGGQDELVFDGASFVMNAEGGHIGASAFTPDVIHLRMTRRAEEAVTLIFYNDFKMKDYPKDTVSADYNACVLGLQDYVKKTGTPHVVVGVSGGLDSALVLAMAVDALGPDRVIGIMMPSEYTGDESLGLADDLMDRLGVHKQVLPIGGMFDAVRDATLDSYAEMGTKIGRTSDPSTTQENFQARLRGLTLMGVTNALGGIVLSTGNKSEMSVGYATLYGDMNGGFNPLKSVYKSDAFRMAEWRNTITDLAQGPVIAEPIPSGIITRPPSAELSEGQTDQASLGDYEILDAVLYALIEQKADAPMAARIITAKFGKDEVWKRSGGYNPEPYAEKIAKLVRGAQYKRDQSCPGVKLNLTDFGLGWRMPIAGRYSL</sequence>
<proteinExistence type="inferred from homology"/>
<dbReference type="EC" id="6.3.5.1" evidence="3"/>
<protein>
    <recommendedName>
        <fullName evidence="3">NAD(+) synthase (glutamine-hydrolyzing)</fullName>
        <ecNumber evidence="3">6.3.5.1</ecNumber>
    </recommendedName>
</protein>
<dbReference type="FunFam" id="3.40.50.620:FF:000106">
    <property type="entry name" value="Glutamine-dependent NAD(+) synthetase"/>
    <property type="match status" value="1"/>
</dbReference>
<dbReference type="InterPro" id="IPR036526">
    <property type="entry name" value="C-N_Hydrolase_sf"/>
</dbReference>
<dbReference type="HAMAP" id="MF_02090">
    <property type="entry name" value="NadE_glutamine_dep"/>
    <property type="match status" value="1"/>
</dbReference>
<evidence type="ECO:0000313" key="9">
    <source>
        <dbReference type="EMBL" id="KKO01951.1"/>
    </source>
</evidence>
<dbReference type="NCBIfam" id="TIGR00552">
    <property type="entry name" value="nadE"/>
    <property type="match status" value="1"/>
</dbReference>
<evidence type="ECO:0000256" key="7">
    <source>
        <dbReference type="ARBA" id="ARBA00023027"/>
    </source>
</evidence>
<dbReference type="GO" id="GO:0003952">
    <property type="term" value="F:NAD+ synthase (glutamine-hydrolyzing) activity"/>
    <property type="evidence" value="ECO:0007669"/>
    <property type="project" value="UniProtKB-EC"/>
</dbReference>
<comment type="similarity">
    <text evidence="2">In the C-terminal section; belongs to the NAD synthetase family.</text>
</comment>
<dbReference type="SUPFAM" id="SSF52402">
    <property type="entry name" value="Adenine nucleotide alpha hydrolases-like"/>
    <property type="match status" value="1"/>
</dbReference>
<evidence type="ECO:0000256" key="4">
    <source>
        <dbReference type="ARBA" id="ARBA00022598"/>
    </source>
</evidence>
<dbReference type="Pfam" id="PF02540">
    <property type="entry name" value="NAD_synthase"/>
    <property type="match status" value="1"/>
</dbReference>
<dbReference type="CDD" id="cd00553">
    <property type="entry name" value="NAD_synthase"/>
    <property type="match status" value="1"/>
</dbReference>
<reference evidence="9" key="1">
    <citation type="journal article" date="2015" name="Nature">
        <title>Complex archaea that bridge the gap between prokaryotes and eukaryotes.</title>
        <authorList>
            <person name="Spang A."/>
            <person name="Saw J.H."/>
            <person name="Jorgensen S.L."/>
            <person name="Zaremba-Niedzwiedzka K."/>
            <person name="Martijn J."/>
            <person name="Lind A.E."/>
            <person name="van Eijk R."/>
            <person name="Schleper C."/>
            <person name="Guy L."/>
            <person name="Ettema T.J."/>
        </authorList>
    </citation>
    <scope>NUCLEOTIDE SEQUENCE</scope>
</reference>
<gene>
    <name evidence="9" type="ORF">LCGC14_0113060</name>
</gene>
<dbReference type="InterPro" id="IPR014445">
    <property type="entry name" value="Gln-dep_NAD_synthase"/>
</dbReference>
<keyword evidence="5" id="KW-0547">Nucleotide-binding</keyword>